<feature type="coiled-coil region" evidence="9">
    <location>
        <begin position="1382"/>
        <end position="1411"/>
    </location>
</feature>
<comment type="similarity">
    <text evidence="3">Belongs to the RBT5 family.</text>
</comment>
<comment type="caution">
    <text evidence="14">The sequence shown here is derived from an EMBL/GenBank/DDBJ whole genome shotgun (WGS) entry which is preliminary data.</text>
</comment>
<dbReference type="InterPro" id="IPR008427">
    <property type="entry name" value="Extracellular_membr_CFEM_dom"/>
</dbReference>
<evidence type="ECO:0000256" key="11">
    <source>
        <dbReference type="SAM" id="Phobius"/>
    </source>
</evidence>
<dbReference type="Pfam" id="PF12449">
    <property type="entry name" value="DUF3684"/>
    <property type="match status" value="1"/>
</dbReference>
<dbReference type="EMBL" id="QVQW01000017">
    <property type="protein sequence ID" value="RKU45914.1"/>
    <property type="molecule type" value="Genomic_DNA"/>
</dbReference>
<evidence type="ECO:0000256" key="10">
    <source>
        <dbReference type="SAM" id="MobiDB-lite"/>
    </source>
</evidence>
<evidence type="ECO:0000256" key="5">
    <source>
        <dbReference type="ARBA" id="ARBA00022622"/>
    </source>
</evidence>
<keyword evidence="4" id="KW-0964">Secreted</keyword>
<evidence type="ECO:0000313" key="14">
    <source>
        <dbReference type="EMBL" id="RKU45914.1"/>
    </source>
</evidence>
<dbReference type="Proteomes" id="UP000275385">
    <property type="component" value="Unassembled WGS sequence"/>
</dbReference>
<evidence type="ECO:0000256" key="2">
    <source>
        <dbReference type="ARBA" id="ARBA00004613"/>
    </source>
</evidence>
<evidence type="ECO:0000259" key="13">
    <source>
        <dbReference type="Pfam" id="PF25794"/>
    </source>
</evidence>
<keyword evidence="6" id="KW-0732">Signal</keyword>
<keyword evidence="11" id="KW-0812">Transmembrane</keyword>
<sequence>MDYSRLRAAALRDGEDEEAVTVDTRALIDKVLARYSGEWTTLRELIQNAADAQATTVKIKWETQPSTQVPLPKTTSRSELLKHTISHNTLRRLLVQNNGQPFTKTDWGRLKRIAEGNPDETKIGAFGVGFYSVFADCEEPFVSSGNEAMAFYWKGNALFTRKMQLPPGEVDGETAFVLDYRNTSTPIPNLLSVSQFLATSLTFVALQTIEFWIDDYQILALKKKSSPNVQIPIPKTLDTGTKDGLMKLSAVERMSTQIDATFMNVLGWKPQTLTTGNDGDTAASGEPGLKGFFYRLTAAHASKASLRAAKAKEEKATQEAIAEDVTSTSTSSIFLRTTTAAIQTKVTAAFSAELERATKKPPPKTTKLAILTSSFDETQASEQSSTSTLGTKAADVFSSVLPSKKPGGRIFIGFPTTQTTGAGMHISAPSVIPTVEREAIDLNARWVRTWNIEMLRMAGIMTRLAFSNEMAEFGEKYIPEALHILKTYTFTDSTPSGQVGQLLEEAFWTSHKKASVEVYSSRGVLSTTKVRVGSEELSKFVSGIPVILPDMKDSSFVKKIIDFGLVTDVTVDDVYKELEAKAMDRDQLHHFVAWAAKSAITGELDPPSKQRLLDVAVATVAEKGDSGDIIALGTITNYLNVHKIPATMPIPPTTLPLAFTKDLPFQELQALGWEALEVVPWLRFLVETAPRSDDQHNLTKSPEFAARVLAVLSRNWDSMSQSSKTSVVQTLQNVTVVPTKVGMKRPGESYFPSVKLFDDLPNVQECHGVKDKFLSALGVRKTIDLETIFTRLLNPAPVTADGDAAPMKWSHMELIKYLTSVRTDIPADDMKKLKQSRLCPAEAGPRSQGLQGPSELYKVSELFEPKDSLRALNLPILQWSGPTPFRSSSPEARFLYSLGLRPHPSVPELVDMMASSDATLRNNAMTYFIANHHINGYSAFTMTGVNKAILPLEGNDKQLVPPSACYTNEGASVLGYNILKKELHPHAGKFGVARDPPLVSCVDKLLSKPPRDTRSAAILFEYFASRIAELADNNLAKLRDASFVPIFKRRTTGSDEKGETILVHVRPQHVYLGSSATYGDIFDFVDFGNTANLFLLKCGAKNEPTKTELARMACGEPARLLSVLQSPEKYLSLLKSLALELPVLKKDKELFKKMKTSPWLLGSKEITQDRSSDSAEDEELPIRQYQLAAANEIVITDDYIAYRLFKDSLLCAPEDDTIEAFYMALGSQTLGSLVNTDLKVGPRTNRQEGVAWLRKHVLERTKIFLHEYSKYNEDAVKHDVKWLEKNLTLDVVQSVSLRRTLRGHGQSHTEKRSVASARVNSGYILYVAGEGKPDMYQLGQAICKLVLNRPGQQAYFFFEPFLKLDLLELRSRGYNVDRILRAKAAEARIAEEERRKALDAEQKKIKEREQEWAQMNPSGHLHNQAVEASARDVTKTPNRNRMPGAFDSPEDERGFAPPPQANKPKSLWSQISRNLGFESDDESQRQMDKFHPEQPQQQQQHGAGTSKELAPTQPAPTTGIRPGVRGTRGGNDDGRVTSPAVVQQNLLNAIKSTRSHDSTQLFSPPSQTEVKEQATYCDSTEAKNIVFAAEAPGGMRVFVSRDLSVSASEFLTANAPQIKDFESVLKDIAVIYGLALTSLHIFYDERGGTIAFNSNGSIFCNLRFFNQLHAPKVRGGFGQARVEAATWWWVVIAHELAHNLVGTHDADHSYYTESFIQTYFGKMMSKAADWNAVGNRRSIEDGTSGDGDERDTPRGAPPPYHQSIAGQLGYRTLCILLLLLAVHLSRARGSYNFTGAIFTTAYIPRPSSLSAPETVFRGPRRRAVESLSINSCASPCFNSAVTKSTTCDLGDWECECEPANENIIVDAARGCVDDACGAAVGNGAWSEVADFCSSLNSGAFGFSSKSSSLGPLNTALTETKTTGTGVADTGRPSTSTSLATTAVQTSMTTGPGSSPSLNLNGGEIAGTVAGVVGAIAGVIGAYYGWKSYRNRQRARP</sequence>
<dbReference type="Gene3D" id="3.30.565.10">
    <property type="entry name" value="Histidine kinase-like ATPase, C-terminal domain"/>
    <property type="match status" value="1"/>
</dbReference>
<dbReference type="NCBIfam" id="NF047352">
    <property type="entry name" value="P_loop_sacsin"/>
    <property type="match status" value="1"/>
</dbReference>
<feature type="region of interest" description="Disordered" evidence="10">
    <location>
        <begin position="1553"/>
        <end position="1572"/>
    </location>
</feature>
<evidence type="ECO:0000256" key="6">
    <source>
        <dbReference type="ARBA" id="ARBA00022729"/>
    </source>
</evidence>
<keyword evidence="15" id="KW-1185">Reference proteome</keyword>
<keyword evidence="8" id="KW-0449">Lipoprotein</keyword>
<accession>A0A420YDJ2</accession>
<feature type="region of interest" description="Disordered" evidence="10">
    <location>
        <begin position="1737"/>
        <end position="1761"/>
    </location>
</feature>
<dbReference type="Pfam" id="PF05730">
    <property type="entry name" value="CFEM"/>
    <property type="match status" value="1"/>
</dbReference>
<comment type="subcellular location">
    <subcellularLocation>
        <location evidence="1">Membrane</location>
        <topology evidence="1">Lipid-anchor</topology>
        <topology evidence="1">GPI-anchor</topology>
    </subcellularLocation>
    <subcellularLocation>
        <location evidence="2">Secreted</location>
    </subcellularLocation>
</comment>
<name>A0A420YDJ2_9PEZI</name>
<feature type="domain" description="CFEM" evidence="12">
    <location>
        <begin position="1829"/>
        <end position="1893"/>
    </location>
</feature>
<evidence type="ECO:0000256" key="8">
    <source>
        <dbReference type="ARBA" id="ARBA00023288"/>
    </source>
</evidence>
<dbReference type="Pfam" id="PF25794">
    <property type="entry name" value="SACS"/>
    <property type="match status" value="1"/>
</dbReference>
<keyword evidence="5" id="KW-0325">Glycoprotein</keyword>
<keyword evidence="5" id="KW-0336">GPI-anchor</keyword>
<keyword evidence="7" id="KW-1015">Disulfide bond</keyword>
<evidence type="ECO:0000256" key="3">
    <source>
        <dbReference type="ARBA" id="ARBA00010031"/>
    </source>
</evidence>
<evidence type="ECO:0000313" key="15">
    <source>
        <dbReference type="Proteomes" id="UP000275385"/>
    </source>
</evidence>
<evidence type="ECO:0000256" key="7">
    <source>
        <dbReference type="ARBA" id="ARBA00023157"/>
    </source>
</evidence>
<protein>
    <submittedName>
        <fullName evidence="14">Uncharacterized protein</fullName>
    </submittedName>
</protein>
<organism evidence="14 15">
    <name type="scientific">Coniochaeta pulveracea</name>
    <dbReference type="NCBI Taxonomy" id="177199"/>
    <lineage>
        <taxon>Eukaryota</taxon>
        <taxon>Fungi</taxon>
        <taxon>Dikarya</taxon>
        <taxon>Ascomycota</taxon>
        <taxon>Pezizomycotina</taxon>
        <taxon>Sordariomycetes</taxon>
        <taxon>Sordariomycetidae</taxon>
        <taxon>Coniochaetales</taxon>
        <taxon>Coniochaetaceae</taxon>
        <taxon>Coniochaeta</taxon>
    </lineage>
</organism>
<dbReference type="InterPro" id="IPR022155">
    <property type="entry name" value="DUF3684"/>
</dbReference>
<dbReference type="GO" id="GO:0098552">
    <property type="term" value="C:side of membrane"/>
    <property type="evidence" value="ECO:0007669"/>
    <property type="project" value="UniProtKB-KW"/>
</dbReference>
<feature type="compositionally biased region" description="Polar residues" evidence="10">
    <location>
        <begin position="1553"/>
        <end position="1568"/>
    </location>
</feature>
<dbReference type="PANTHER" id="PTHR47839:SF1">
    <property type="entry name" value="DOMAIN PROTEIN, PUTATIVE (AFU_ORTHOLOGUE AFUA_6G04830)-RELATED"/>
    <property type="match status" value="1"/>
</dbReference>
<dbReference type="InterPro" id="IPR058210">
    <property type="entry name" value="SACS/Nov_dom"/>
</dbReference>
<keyword evidence="11" id="KW-1133">Transmembrane helix</keyword>
<evidence type="ECO:0000256" key="9">
    <source>
        <dbReference type="SAM" id="Coils"/>
    </source>
</evidence>
<feature type="compositionally biased region" description="Basic and acidic residues" evidence="10">
    <location>
        <begin position="1482"/>
        <end position="1492"/>
    </location>
</feature>
<evidence type="ECO:0000256" key="4">
    <source>
        <dbReference type="ARBA" id="ARBA00022525"/>
    </source>
</evidence>
<dbReference type="InterPro" id="IPR036890">
    <property type="entry name" value="HATPase_C_sf"/>
</dbReference>
<feature type="region of interest" description="Disordered" evidence="10">
    <location>
        <begin position="1478"/>
        <end position="1537"/>
    </location>
</feature>
<proteinExistence type="inferred from homology"/>
<dbReference type="SUPFAM" id="SSF55874">
    <property type="entry name" value="ATPase domain of HSP90 chaperone/DNA topoisomerase II/histidine kinase"/>
    <property type="match status" value="1"/>
</dbReference>
<evidence type="ECO:0000256" key="1">
    <source>
        <dbReference type="ARBA" id="ARBA00004589"/>
    </source>
</evidence>
<keyword evidence="9" id="KW-0175">Coiled coil</keyword>
<dbReference type="PANTHER" id="PTHR47839">
    <property type="entry name" value="DOMAIN PROTEIN, PUTATIVE (AFU_ORTHOLOGUE AFUA_6G04830)-RELATED"/>
    <property type="match status" value="1"/>
</dbReference>
<feature type="domain" description="Sacsin/Nov" evidence="13">
    <location>
        <begin position="27"/>
        <end position="149"/>
    </location>
</feature>
<reference evidence="14 15" key="1">
    <citation type="submission" date="2018-08" db="EMBL/GenBank/DDBJ databases">
        <title>Draft genome of the lignicolous fungus Coniochaeta pulveracea.</title>
        <authorList>
            <person name="Borstlap C.J."/>
            <person name="De Witt R.N."/>
            <person name="Botha A."/>
            <person name="Volschenk H."/>
        </authorList>
    </citation>
    <scope>NUCLEOTIDE SEQUENCE [LARGE SCALE GENOMIC DNA]</scope>
    <source>
        <strain evidence="14 15">CAB683</strain>
    </source>
</reference>
<feature type="transmembrane region" description="Helical" evidence="11">
    <location>
        <begin position="1964"/>
        <end position="1985"/>
    </location>
</feature>
<dbReference type="GO" id="GO:0005576">
    <property type="term" value="C:extracellular region"/>
    <property type="evidence" value="ECO:0007669"/>
    <property type="project" value="UniProtKB-SubCell"/>
</dbReference>
<evidence type="ECO:0000259" key="12">
    <source>
        <dbReference type="Pfam" id="PF05730"/>
    </source>
</evidence>
<dbReference type="OrthoDB" id="10031156at2759"/>
<gene>
    <name evidence="14" type="ORF">DL546_001109</name>
</gene>
<keyword evidence="11" id="KW-0472">Membrane</keyword>
<feature type="region of interest" description="Disordered" evidence="10">
    <location>
        <begin position="1413"/>
        <end position="1466"/>
    </location>
</feature>